<name>T1C5U8_9ZZZZ</name>
<organism evidence="1">
    <name type="scientific">mine drainage metagenome</name>
    <dbReference type="NCBI Taxonomy" id="410659"/>
    <lineage>
        <taxon>unclassified sequences</taxon>
        <taxon>metagenomes</taxon>
        <taxon>ecological metagenomes</taxon>
    </lineage>
</organism>
<reference evidence="1" key="1">
    <citation type="submission" date="2013-08" db="EMBL/GenBank/DDBJ databases">
        <authorList>
            <person name="Mendez C."/>
            <person name="Richter M."/>
            <person name="Ferrer M."/>
            <person name="Sanchez J."/>
        </authorList>
    </citation>
    <scope>NUCLEOTIDE SEQUENCE</scope>
</reference>
<reference evidence="1" key="2">
    <citation type="journal article" date="2014" name="ISME J.">
        <title>Microbial stratification in low pH oxic and suboxic macroscopic growths along an acid mine drainage.</title>
        <authorList>
            <person name="Mendez-Garcia C."/>
            <person name="Mesa V."/>
            <person name="Sprenger R.R."/>
            <person name="Richter M."/>
            <person name="Diez M.S."/>
            <person name="Solano J."/>
            <person name="Bargiela R."/>
            <person name="Golyshina O.V."/>
            <person name="Manteca A."/>
            <person name="Ramos J.L."/>
            <person name="Gallego J.R."/>
            <person name="Llorente I."/>
            <person name="Martins Dos Santos V.A."/>
            <person name="Jensen O.N."/>
            <person name="Pelaez A.I."/>
            <person name="Sanchez J."/>
            <person name="Ferrer M."/>
        </authorList>
    </citation>
    <scope>NUCLEOTIDE SEQUENCE</scope>
</reference>
<proteinExistence type="predicted"/>
<feature type="non-terminal residue" evidence="1">
    <location>
        <position position="112"/>
    </location>
</feature>
<dbReference type="GO" id="GO:0016301">
    <property type="term" value="F:kinase activity"/>
    <property type="evidence" value="ECO:0007669"/>
    <property type="project" value="UniProtKB-KW"/>
</dbReference>
<dbReference type="AlphaFoldDB" id="T1C5U8"/>
<protein>
    <submittedName>
        <fullName evidence="1">GHMP kinase</fullName>
    </submittedName>
</protein>
<comment type="caution">
    <text evidence="1">The sequence shown here is derived from an EMBL/GenBank/DDBJ whole genome shotgun (WGS) entry which is preliminary data.</text>
</comment>
<dbReference type="EMBL" id="AUZZ01002397">
    <property type="protein sequence ID" value="EQD60644.1"/>
    <property type="molecule type" value="Genomic_DNA"/>
</dbReference>
<evidence type="ECO:0000313" key="1">
    <source>
        <dbReference type="EMBL" id="EQD60644.1"/>
    </source>
</evidence>
<keyword evidence="1" id="KW-0418">Kinase</keyword>
<dbReference type="Gene3D" id="3.30.230.120">
    <property type="match status" value="1"/>
</dbReference>
<dbReference type="InterPro" id="IPR020568">
    <property type="entry name" value="Ribosomal_Su5_D2-typ_SF"/>
</dbReference>
<dbReference type="SUPFAM" id="SSF54211">
    <property type="entry name" value="Ribosomal protein S5 domain 2-like"/>
    <property type="match status" value="1"/>
</dbReference>
<sequence length="112" mass="12057">MPILRSKAPLRISLAGGGTDVSPYPEQKGGAVLNCTIDKFAYATMRVDKDGRGRTRVRSLDYNLTVDYERGSHLAFDGKLDLVKAALRILHPNSSASPEAADSISLSLHSDA</sequence>
<gene>
    <name evidence="1" type="ORF">B2A_03581</name>
</gene>
<accession>T1C5U8</accession>
<keyword evidence="1" id="KW-0808">Transferase</keyword>